<dbReference type="STRING" id="1821621.A8C75_14380"/>
<reference evidence="3 4" key="2">
    <citation type="journal article" date="2018" name="Int. J. Syst. Evol. Microbiol.">
        <title>Marinobacterium aestuarii sp. nov., a benzene-degrading marine bacterium isolated from estuary sediment.</title>
        <authorList>
            <person name="Bae S.S."/>
            <person name="Jung J."/>
            <person name="Chung D."/>
            <person name="Baek K."/>
        </authorList>
    </citation>
    <scope>NUCLEOTIDE SEQUENCE [LARGE SCALE GENOMIC DNA]</scope>
    <source>
        <strain evidence="3 4">ST58-10</strain>
    </source>
</reference>
<sequence length="71" mass="7988">MVAGLLAICLYVAGFWFVGYWVATLLFIPALSWGLGHRKPAEVALVTLIVTSLVWLVFTQLLLIPLRDWPF</sequence>
<proteinExistence type="predicted"/>
<feature type="domain" description="DUF1468" evidence="2">
    <location>
        <begin position="2"/>
        <end position="66"/>
    </location>
</feature>
<evidence type="ECO:0000313" key="4">
    <source>
        <dbReference type="Proteomes" id="UP000078070"/>
    </source>
</evidence>
<dbReference type="Proteomes" id="UP000078070">
    <property type="component" value="Chromosome"/>
</dbReference>
<feature type="transmembrane region" description="Helical" evidence="1">
    <location>
        <begin position="43"/>
        <end position="64"/>
    </location>
</feature>
<evidence type="ECO:0000259" key="2">
    <source>
        <dbReference type="Pfam" id="PF07331"/>
    </source>
</evidence>
<keyword evidence="1" id="KW-0472">Membrane</keyword>
<accession>A0A1A9F0D2</accession>
<keyword evidence="1" id="KW-0812">Transmembrane</keyword>
<name>A0A1A9F0D2_9GAMM</name>
<evidence type="ECO:0000313" key="3">
    <source>
        <dbReference type="EMBL" id="ANG63542.1"/>
    </source>
</evidence>
<evidence type="ECO:0000256" key="1">
    <source>
        <dbReference type="SAM" id="Phobius"/>
    </source>
</evidence>
<dbReference type="InterPro" id="IPR009936">
    <property type="entry name" value="DUF1468"/>
</dbReference>
<gene>
    <name evidence="3" type="ORF">A8C75_14380</name>
</gene>
<dbReference type="KEGG" id="mars:A8C75_14380"/>
<dbReference type="Pfam" id="PF07331">
    <property type="entry name" value="TctB"/>
    <property type="match status" value="1"/>
</dbReference>
<dbReference type="EMBL" id="CP015839">
    <property type="protein sequence ID" value="ANG63542.1"/>
    <property type="molecule type" value="Genomic_DNA"/>
</dbReference>
<protein>
    <recommendedName>
        <fullName evidence="2">DUF1468 domain-containing protein</fullName>
    </recommendedName>
</protein>
<keyword evidence="1" id="KW-1133">Transmembrane helix</keyword>
<keyword evidence="4" id="KW-1185">Reference proteome</keyword>
<organism evidence="3 4">
    <name type="scientific">Marinobacterium aestuarii</name>
    <dbReference type="NCBI Taxonomy" id="1821621"/>
    <lineage>
        <taxon>Bacteria</taxon>
        <taxon>Pseudomonadati</taxon>
        <taxon>Pseudomonadota</taxon>
        <taxon>Gammaproteobacteria</taxon>
        <taxon>Oceanospirillales</taxon>
        <taxon>Oceanospirillaceae</taxon>
        <taxon>Marinobacterium</taxon>
    </lineage>
</organism>
<reference evidence="4" key="1">
    <citation type="submission" date="2016-05" db="EMBL/GenBank/DDBJ databases">
        <authorList>
            <person name="Baek K."/>
            <person name="Yang S.-J."/>
        </authorList>
    </citation>
    <scope>NUCLEOTIDE SEQUENCE [LARGE SCALE GENOMIC DNA]</scope>
    <source>
        <strain evidence="4">ST58-10</strain>
    </source>
</reference>
<dbReference type="AlphaFoldDB" id="A0A1A9F0D2"/>
<feature type="transmembrane region" description="Helical" evidence="1">
    <location>
        <begin position="6"/>
        <end position="31"/>
    </location>
</feature>